<accession>A0A9W4A2J1</accession>
<gene>
    <name evidence="2" type="ORF">KNN_03071</name>
</gene>
<dbReference type="AlphaFoldDB" id="A0A9W4A2J1"/>
<organism evidence="2 3">
    <name type="scientific">Bacillus thuringiensis subsp. tolworthi</name>
    <dbReference type="NCBI Taxonomy" id="1442"/>
    <lineage>
        <taxon>Bacteria</taxon>
        <taxon>Bacillati</taxon>
        <taxon>Bacillota</taxon>
        <taxon>Bacilli</taxon>
        <taxon>Bacillales</taxon>
        <taxon>Bacillaceae</taxon>
        <taxon>Bacillus</taxon>
        <taxon>Bacillus cereus group</taxon>
    </lineage>
</organism>
<dbReference type="InterPro" id="IPR032250">
    <property type="entry name" value="DUF4825"/>
</dbReference>
<sequence length="95" mass="11037">MKYMHHNIIVMLTIFLFITACSNGERIKDIYDVRSDDFKKYTGTYVGNNSDVVAIINHLPGGGTVQSISLEKFGGKIIIMLYENFSFEKFFYFYR</sequence>
<evidence type="ECO:0000313" key="2">
    <source>
        <dbReference type="EMBL" id="BAR83917.1"/>
    </source>
</evidence>
<dbReference type="PROSITE" id="PS51257">
    <property type="entry name" value="PROKAR_LIPOPROTEIN"/>
    <property type="match status" value="1"/>
</dbReference>
<proteinExistence type="predicted"/>
<name>A0A9W4A2J1_BACTO</name>
<dbReference type="Proteomes" id="UP000055316">
    <property type="component" value="Chromosome"/>
</dbReference>
<evidence type="ECO:0000313" key="3">
    <source>
        <dbReference type="Proteomes" id="UP000055316"/>
    </source>
</evidence>
<evidence type="ECO:0000259" key="1">
    <source>
        <dbReference type="Pfam" id="PF16107"/>
    </source>
</evidence>
<feature type="domain" description="DUF4825" evidence="1">
    <location>
        <begin position="39"/>
        <end position="71"/>
    </location>
</feature>
<protein>
    <submittedName>
        <fullName evidence="2">Group-specific protein</fullName>
    </submittedName>
</protein>
<dbReference type="EMBL" id="AP014864">
    <property type="protein sequence ID" value="BAR83917.1"/>
    <property type="molecule type" value="Genomic_DNA"/>
</dbReference>
<reference evidence="2 3" key="1">
    <citation type="submission" date="2015-05" db="EMBL/GenBank/DDBJ databases">
        <title>Whole genome sequence of Bacillus thuringiensis serovar tolworthi Pasteur Institute Standard strain.</title>
        <authorList>
            <person name="Kanda K."/>
            <person name="Nakashima K."/>
            <person name="Nagano Y."/>
        </authorList>
    </citation>
    <scope>NUCLEOTIDE SEQUENCE [LARGE SCALE GENOMIC DNA]</scope>
    <source>
        <strain evidence="2 3">Pasteur Institute Standard strain</strain>
    </source>
</reference>
<dbReference type="Pfam" id="PF16107">
    <property type="entry name" value="DUF4825"/>
    <property type="match status" value="1"/>
</dbReference>